<dbReference type="InterPro" id="IPR036282">
    <property type="entry name" value="Glutathione-S-Trfase_C_sf"/>
</dbReference>
<evidence type="ECO:0000313" key="5">
    <source>
        <dbReference type="Proteomes" id="UP000509684"/>
    </source>
</evidence>
<dbReference type="Proteomes" id="UP000509684">
    <property type="component" value="Chromosome"/>
</dbReference>
<dbReference type="PANTHER" id="PTHR42673:SF4">
    <property type="entry name" value="MALEYLACETOACETATE ISOMERASE"/>
    <property type="match status" value="1"/>
</dbReference>
<dbReference type="RefSeq" id="WP_034952448.1">
    <property type="nucleotide sequence ID" value="NZ_JDST02000098.1"/>
</dbReference>
<dbReference type="SUPFAM" id="SSF52833">
    <property type="entry name" value="Thioredoxin-like"/>
    <property type="match status" value="1"/>
</dbReference>
<dbReference type="Pfam" id="PF13410">
    <property type="entry name" value="GST_C_2"/>
    <property type="match status" value="1"/>
</dbReference>
<dbReference type="CDD" id="cd03043">
    <property type="entry name" value="GST_N_1"/>
    <property type="match status" value="1"/>
</dbReference>
<dbReference type="GO" id="GO:0016034">
    <property type="term" value="F:maleylacetoacetate isomerase activity"/>
    <property type="evidence" value="ECO:0007669"/>
    <property type="project" value="TreeGrafter"/>
</dbReference>
<protein>
    <submittedName>
        <fullName evidence="3">Glutathione S-transferase family protein</fullName>
    </submittedName>
    <submittedName>
        <fullName evidence="2">Stringent starvation protein A</fullName>
    </submittedName>
</protein>
<dbReference type="AlphaFoldDB" id="A0A080M1S9"/>
<dbReference type="GO" id="GO:0006559">
    <property type="term" value="P:L-phenylalanine catabolic process"/>
    <property type="evidence" value="ECO:0007669"/>
    <property type="project" value="TreeGrafter"/>
</dbReference>
<dbReference type="GO" id="GO:0006749">
    <property type="term" value="P:glutathione metabolic process"/>
    <property type="evidence" value="ECO:0007669"/>
    <property type="project" value="TreeGrafter"/>
</dbReference>
<evidence type="ECO:0000313" key="4">
    <source>
        <dbReference type="Proteomes" id="UP000021315"/>
    </source>
</evidence>
<sequence>MLKLFIGNKNYSSWSMRAGVLIRQAGIACEEVVVRFDSFAAGSNFRQTMAAISPTGKVPVLMDCGVGNGLVVWDTLAIAEYLAEKFPEKALWPRDWAARAQARSICAEMHSGFTGLRSHCPMNIEASLPETGQLVWRDQPAVRADVERIVGMWCDLLRTGSGPMLFGEFSIADAYFAPVVMRLKTYALPVPAEVSAYMARVCTLPGVQAWVEGALSEKDFLDFEEPYRLQR</sequence>
<reference evidence="2 4" key="1">
    <citation type="submission" date="2014-02" db="EMBL/GenBank/DDBJ databases">
        <title>Expanding our view of genomic diversity in Candidatus Accumulibacter clades.</title>
        <authorList>
            <person name="Skennerton C.T."/>
            <person name="Barr J.J."/>
            <person name="Slater F.R."/>
            <person name="Bond P.L."/>
            <person name="Tyson G.W."/>
        </authorList>
    </citation>
    <scope>NUCLEOTIDE SEQUENCE [LARGE SCALE GENOMIC DNA]</scope>
    <source>
        <strain evidence="4">SK-02</strain>
    </source>
</reference>
<dbReference type="Proteomes" id="UP000021315">
    <property type="component" value="Unassembled WGS sequence"/>
</dbReference>
<proteinExistence type="predicted"/>
<keyword evidence="4" id="KW-1185">Reference proteome</keyword>
<gene>
    <name evidence="2" type="primary">sspA</name>
    <name evidence="2" type="ORF">AW06_003732</name>
    <name evidence="3" type="ORF">HWD57_10060</name>
</gene>
<dbReference type="GO" id="GO:0004364">
    <property type="term" value="F:glutathione transferase activity"/>
    <property type="evidence" value="ECO:0007669"/>
    <property type="project" value="TreeGrafter"/>
</dbReference>
<dbReference type="Gene3D" id="3.40.30.10">
    <property type="entry name" value="Glutaredoxin"/>
    <property type="match status" value="1"/>
</dbReference>
<dbReference type="EMBL" id="JDST02000098">
    <property type="protein sequence ID" value="KFB75242.1"/>
    <property type="molecule type" value="Genomic_DNA"/>
</dbReference>
<feature type="domain" description="GST N-terminal" evidence="1">
    <location>
        <begin position="2"/>
        <end position="90"/>
    </location>
</feature>
<dbReference type="CDD" id="cd03194">
    <property type="entry name" value="GST_C_3"/>
    <property type="match status" value="1"/>
</dbReference>
<dbReference type="InterPro" id="IPR004045">
    <property type="entry name" value="Glutathione_S-Trfase_N"/>
</dbReference>
<dbReference type="STRING" id="1453999.AW06_003732"/>
<reference evidence="3 5" key="2">
    <citation type="journal article" date="2019" name="Microbiome">
        <title>Annotated bacterial chromosomes from frame-shift-corrected long-read metagenomic data.</title>
        <authorList>
            <person name="Arumugam K."/>
            <person name="Bagci C."/>
            <person name="Bessarab I."/>
            <person name="Beier S."/>
            <person name="Buchfink B."/>
            <person name="Gorska A."/>
            <person name="Qiu G."/>
            <person name="Huson D.H."/>
            <person name="Williams R.B.H."/>
        </authorList>
    </citation>
    <scope>NUCLEOTIDE SEQUENCE [LARGE SCALE GENOMIC DNA]</scope>
    <source>
        <strain evidence="3">SSA1</strain>
    </source>
</reference>
<dbReference type="Gene3D" id="1.20.1050.10">
    <property type="match status" value="1"/>
</dbReference>
<dbReference type="PANTHER" id="PTHR42673">
    <property type="entry name" value="MALEYLACETOACETATE ISOMERASE"/>
    <property type="match status" value="1"/>
</dbReference>
<accession>A0A080M1S9</accession>
<reference evidence="3" key="3">
    <citation type="submission" date="2020-06" db="EMBL/GenBank/DDBJ databases">
        <authorList>
            <person name="Arumugam K."/>
            <person name="Besarab I."/>
            <person name="Haryono M."/>
            <person name="Bagci C."/>
            <person name="Beier S."/>
            <person name="Buchfink B."/>
            <person name="Gorska A."/>
            <person name="Qiu G."/>
            <person name="Huson D.H."/>
            <person name="Williams R.B."/>
        </authorList>
    </citation>
    <scope>NUCLEOTIDE SEQUENCE</scope>
    <source>
        <strain evidence="3">SSA1</strain>
    </source>
</reference>
<dbReference type="SUPFAM" id="SSF47616">
    <property type="entry name" value="GST C-terminal domain-like"/>
    <property type="match status" value="1"/>
</dbReference>
<dbReference type="InterPro" id="IPR040079">
    <property type="entry name" value="Glutathione_S-Trfase"/>
</dbReference>
<name>A0A080M1S9_9PROT</name>
<dbReference type="EMBL" id="CP058708">
    <property type="protein sequence ID" value="QLH50087.1"/>
    <property type="molecule type" value="Genomic_DNA"/>
</dbReference>
<evidence type="ECO:0000259" key="1">
    <source>
        <dbReference type="PROSITE" id="PS50404"/>
    </source>
</evidence>
<evidence type="ECO:0000313" key="3">
    <source>
        <dbReference type="EMBL" id="QLH50087.1"/>
    </source>
</evidence>
<organism evidence="2 4">
    <name type="scientific">Candidatus Accumulibacter cognatus</name>
    <dbReference type="NCBI Taxonomy" id="2954383"/>
    <lineage>
        <taxon>Bacteria</taxon>
        <taxon>Pseudomonadati</taxon>
        <taxon>Pseudomonadota</taxon>
        <taxon>Betaproteobacteria</taxon>
        <taxon>Candidatus Accumulibacter</taxon>
    </lineage>
</organism>
<dbReference type="InterPro" id="IPR036249">
    <property type="entry name" value="Thioredoxin-like_sf"/>
</dbReference>
<accession>A0A7D5NB55</accession>
<dbReference type="KEGG" id="acog:HWD57_10060"/>
<dbReference type="PROSITE" id="PS50404">
    <property type="entry name" value="GST_NTER"/>
    <property type="match status" value="1"/>
</dbReference>
<evidence type="ECO:0000313" key="2">
    <source>
        <dbReference type="EMBL" id="KFB75242.1"/>
    </source>
</evidence>
<dbReference type="Pfam" id="PF13409">
    <property type="entry name" value="GST_N_2"/>
    <property type="match status" value="1"/>
</dbReference>
<dbReference type="SFLD" id="SFLDS00019">
    <property type="entry name" value="Glutathione_Transferase_(cytos"/>
    <property type="match status" value="1"/>
</dbReference>